<sequence>MSGEYDSEVRRFQDLTKSSEENYGSSSELNGAFYSTLQTHQEQYGGGACKANRHHPVEGPATLLLSGIEGGDPSSGEVSTTTVTLDEGDTATIGVGDKRFRIKFRGLFRSRPDASNINHSHGAAFGLDIWVNDKEQWMSIFDFQAFNEEFEYKWEGDVVRLVIDEALGRNPEMDFVQLVSEGLSPAEALDYWMVEVRGRSQAEWAKERGKTPQAVSKNVNNAKKTR</sequence>
<dbReference type="AlphaFoldDB" id="A0AAW4PFI1"/>
<name>A0AAW4PFI1_9EURY</name>
<feature type="compositionally biased region" description="Polar residues" evidence="1">
    <location>
        <begin position="213"/>
        <end position="226"/>
    </location>
</feature>
<keyword evidence="3" id="KW-1185">Reference proteome</keyword>
<accession>A0AAW4PFI1</accession>
<organism evidence="2 3">
    <name type="scientific">Haloarcula nitratireducens</name>
    <dbReference type="NCBI Taxonomy" id="2487749"/>
    <lineage>
        <taxon>Archaea</taxon>
        <taxon>Methanobacteriati</taxon>
        <taxon>Methanobacteriota</taxon>
        <taxon>Stenosarchaea group</taxon>
        <taxon>Halobacteria</taxon>
        <taxon>Halobacteriales</taxon>
        <taxon>Haloarculaceae</taxon>
        <taxon>Haloarcula</taxon>
    </lineage>
</organism>
<feature type="region of interest" description="Disordered" evidence="1">
    <location>
        <begin position="204"/>
        <end position="226"/>
    </location>
</feature>
<proteinExistence type="predicted"/>
<dbReference type="EMBL" id="RKLT01000009">
    <property type="protein sequence ID" value="MBX0296674.1"/>
    <property type="molecule type" value="Genomic_DNA"/>
</dbReference>
<reference evidence="2 3" key="1">
    <citation type="submission" date="2021-06" db="EMBL/GenBank/DDBJ databases">
        <title>Halomicroarcula sp. a new haloarchaeum isolated from saline soil.</title>
        <authorList>
            <person name="Duran-Viseras A."/>
            <person name="Sanchez-Porro C."/>
            <person name="Ventosa A."/>
        </authorList>
    </citation>
    <scope>NUCLEOTIDE SEQUENCE [LARGE SCALE GENOMIC DNA]</scope>
    <source>
        <strain evidence="2 3">F27</strain>
    </source>
</reference>
<protein>
    <submittedName>
        <fullName evidence="2">Uncharacterized protein</fullName>
    </submittedName>
</protein>
<evidence type="ECO:0000256" key="1">
    <source>
        <dbReference type="SAM" id="MobiDB-lite"/>
    </source>
</evidence>
<dbReference type="Proteomes" id="UP001430455">
    <property type="component" value="Unassembled WGS sequence"/>
</dbReference>
<comment type="caution">
    <text evidence="2">The sequence shown here is derived from an EMBL/GenBank/DDBJ whole genome shotgun (WGS) entry which is preliminary data.</text>
</comment>
<gene>
    <name evidence="2" type="ORF">EGH23_17490</name>
</gene>
<dbReference type="RefSeq" id="WP_220581267.1">
    <property type="nucleotide sequence ID" value="NZ_RKLT01000009.1"/>
</dbReference>
<evidence type="ECO:0000313" key="2">
    <source>
        <dbReference type="EMBL" id="MBX0296674.1"/>
    </source>
</evidence>
<evidence type="ECO:0000313" key="3">
    <source>
        <dbReference type="Proteomes" id="UP001430455"/>
    </source>
</evidence>